<organism evidence="2 3">
    <name type="scientific">Thiothrix eikelboomii</name>
    <dbReference type="NCBI Taxonomy" id="92487"/>
    <lineage>
        <taxon>Bacteria</taxon>
        <taxon>Pseudomonadati</taxon>
        <taxon>Pseudomonadota</taxon>
        <taxon>Gammaproteobacteria</taxon>
        <taxon>Thiotrichales</taxon>
        <taxon>Thiotrichaceae</taxon>
        <taxon>Thiothrix</taxon>
    </lineage>
</organism>
<dbReference type="InterPro" id="IPR007820">
    <property type="entry name" value="AbrB_fam"/>
</dbReference>
<feature type="transmembrane region" description="Helical" evidence="1">
    <location>
        <begin position="30"/>
        <end position="49"/>
    </location>
</feature>
<keyword evidence="1" id="KW-1133">Transmembrane helix</keyword>
<keyword evidence="1" id="KW-0812">Transmembrane</keyword>
<dbReference type="EMBL" id="FUYB01000014">
    <property type="protein sequence ID" value="SKA85815.1"/>
    <property type="molecule type" value="Genomic_DNA"/>
</dbReference>
<gene>
    <name evidence="2" type="ORF">SAMN02745130_02641</name>
</gene>
<dbReference type="PANTHER" id="PTHR38457">
    <property type="entry name" value="REGULATOR ABRB-RELATED"/>
    <property type="match status" value="1"/>
</dbReference>
<proteinExistence type="predicted"/>
<evidence type="ECO:0008006" key="4">
    <source>
        <dbReference type="Google" id="ProtNLM"/>
    </source>
</evidence>
<dbReference type="NCBIfam" id="TIGR03082">
    <property type="entry name" value="Gneg_AbrB_dup"/>
    <property type="match status" value="2"/>
</dbReference>
<evidence type="ECO:0000256" key="1">
    <source>
        <dbReference type="SAM" id="Phobius"/>
    </source>
</evidence>
<feature type="transmembrane region" description="Helical" evidence="1">
    <location>
        <begin position="80"/>
        <end position="101"/>
    </location>
</feature>
<dbReference type="PANTHER" id="PTHR38457:SF1">
    <property type="entry name" value="REGULATOR ABRB-RELATED"/>
    <property type="match status" value="1"/>
</dbReference>
<keyword evidence="1" id="KW-0472">Membrane</keyword>
<evidence type="ECO:0000313" key="2">
    <source>
        <dbReference type="EMBL" id="SKA85815.1"/>
    </source>
</evidence>
<reference evidence="2 3" key="1">
    <citation type="submission" date="2017-02" db="EMBL/GenBank/DDBJ databases">
        <authorList>
            <person name="Peterson S.W."/>
        </authorList>
    </citation>
    <scope>NUCLEOTIDE SEQUENCE [LARGE SCALE GENOMIC DNA]</scope>
    <source>
        <strain evidence="2 3">ATCC 49788</strain>
    </source>
</reference>
<dbReference type="RefSeq" id="WP_078923099.1">
    <property type="nucleotide sequence ID" value="NZ_FUYB01000014.1"/>
</dbReference>
<dbReference type="Proteomes" id="UP000190460">
    <property type="component" value="Unassembled WGS sequence"/>
</dbReference>
<accession>A0A1T4X9Q3</accession>
<feature type="transmembrane region" description="Helical" evidence="1">
    <location>
        <begin position="291"/>
        <end position="311"/>
    </location>
</feature>
<name>A0A1T4X9Q3_9GAMM</name>
<dbReference type="OrthoDB" id="7157734at2"/>
<dbReference type="PIRSF" id="PIRSF038991">
    <property type="entry name" value="Protein_AbrB"/>
    <property type="match status" value="1"/>
</dbReference>
<feature type="transmembrane region" description="Helical" evidence="1">
    <location>
        <begin position="136"/>
        <end position="157"/>
    </location>
</feature>
<sequence>MQAGTILLTLALGYLGAGLGKLIHLPVPALLGSGLFIALLAFTPLPLSMPTLMRNIGFTILGCSMGSSITPEMLAKVSQWPLSLLGLALTVTTMMALSTWLLSRYFQQTKNTALLASTPGALSTVVALASEGKGDLSTVVVLQSLRLILVMLSFPIIIQSLGLQGSTYLSSTQQISLPWLTVLALLLTAFALAQTLEQIKLPAAYVLSGLILSGMGHLSGWLEGNLPSSMVNLGFVIIGCTVGSRLKGLQWLELRSLSLAALVSIVLSSLIAALGAGLMATALDLPFGQVWIAYSPGGIEAMAALALALHYDPAYIAAHHLSRIVAITLLMPWIARRLTLEGNQLS</sequence>
<protein>
    <recommendedName>
        <fullName evidence="4">Ammonia monooxygenase</fullName>
    </recommendedName>
</protein>
<evidence type="ECO:0000313" key="3">
    <source>
        <dbReference type="Proteomes" id="UP000190460"/>
    </source>
</evidence>
<dbReference type="STRING" id="92487.SAMN02745130_02641"/>
<dbReference type="InterPro" id="IPR017516">
    <property type="entry name" value="AbrB_dup"/>
</dbReference>
<dbReference type="GO" id="GO:0016020">
    <property type="term" value="C:membrane"/>
    <property type="evidence" value="ECO:0007669"/>
    <property type="project" value="InterPro"/>
</dbReference>
<feature type="transmembrane region" description="Helical" evidence="1">
    <location>
        <begin position="202"/>
        <end position="222"/>
    </location>
</feature>
<dbReference type="AlphaFoldDB" id="A0A1T4X9Q3"/>
<feature type="transmembrane region" description="Helical" evidence="1">
    <location>
        <begin position="229"/>
        <end position="246"/>
    </location>
</feature>
<feature type="transmembrane region" description="Helical" evidence="1">
    <location>
        <begin position="258"/>
        <end position="279"/>
    </location>
</feature>
<dbReference type="Pfam" id="PF05145">
    <property type="entry name" value="AbrB"/>
    <property type="match status" value="1"/>
</dbReference>
<feature type="transmembrane region" description="Helical" evidence="1">
    <location>
        <begin position="317"/>
        <end position="335"/>
    </location>
</feature>
<dbReference type="GO" id="GO:0010468">
    <property type="term" value="P:regulation of gene expression"/>
    <property type="evidence" value="ECO:0007669"/>
    <property type="project" value="InterPro"/>
</dbReference>
<feature type="transmembrane region" description="Helical" evidence="1">
    <location>
        <begin position="177"/>
        <end position="196"/>
    </location>
</feature>
<keyword evidence="3" id="KW-1185">Reference proteome</keyword>